<keyword evidence="1" id="KW-0812">Transmembrane</keyword>
<reference evidence="2" key="1">
    <citation type="submission" date="2023-05" db="EMBL/GenBank/DDBJ databases">
        <authorList>
            <person name="Stuckert A."/>
        </authorList>
    </citation>
    <scope>NUCLEOTIDE SEQUENCE</scope>
</reference>
<evidence type="ECO:0000313" key="2">
    <source>
        <dbReference type="EMBL" id="CAI9610034.1"/>
    </source>
</evidence>
<keyword evidence="3" id="KW-1185">Reference proteome</keyword>
<keyword evidence="1" id="KW-0472">Membrane</keyword>
<accession>A0ABN9GKS5</accession>
<gene>
    <name evidence="2" type="ORF">SPARVUS_LOCUS14356976</name>
</gene>
<sequence>MTPFCKVDSTTYIIRVMVSFLKLYFFFYFFVILFQKMKKIIFTIFFYILSP</sequence>
<comment type="caution">
    <text evidence="2">The sequence shown here is derived from an EMBL/GenBank/DDBJ whole genome shotgun (WGS) entry which is preliminary data.</text>
</comment>
<feature type="non-terminal residue" evidence="2">
    <location>
        <position position="51"/>
    </location>
</feature>
<dbReference type="Proteomes" id="UP001162483">
    <property type="component" value="Unassembled WGS sequence"/>
</dbReference>
<evidence type="ECO:0000256" key="1">
    <source>
        <dbReference type="SAM" id="Phobius"/>
    </source>
</evidence>
<protein>
    <submittedName>
        <fullName evidence="2">Uncharacterized protein</fullName>
    </submittedName>
</protein>
<dbReference type="EMBL" id="CATNWA010018882">
    <property type="protein sequence ID" value="CAI9610034.1"/>
    <property type="molecule type" value="Genomic_DNA"/>
</dbReference>
<proteinExistence type="predicted"/>
<keyword evidence="1" id="KW-1133">Transmembrane helix</keyword>
<name>A0ABN9GKS5_9NEOB</name>
<evidence type="ECO:0000313" key="3">
    <source>
        <dbReference type="Proteomes" id="UP001162483"/>
    </source>
</evidence>
<feature type="transmembrane region" description="Helical" evidence="1">
    <location>
        <begin position="12"/>
        <end position="34"/>
    </location>
</feature>
<organism evidence="2 3">
    <name type="scientific">Staurois parvus</name>
    <dbReference type="NCBI Taxonomy" id="386267"/>
    <lineage>
        <taxon>Eukaryota</taxon>
        <taxon>Metazoa</taxon>
        <taxon>Chordata</taxon>
        <taxon>Craniata</taxon>
        <taxon>Vertebrata</taxon>
        <taxon>Euteleostomi</taxon>
        <taxon>Amphibia</taxon>
        <taxon>Batrachia</taxon>
        <taxon>Anura</taxon>
        <taxon>Neobatrachia</taxon>
        <taxon>Ranoidea</taxon>
        <taxon>Ranidae</taxon>
        <taxon>Staurois</taxon>
    </lineage>
</organism>